<reference evidence="6 7" key="1">
    <citation type="submission" date="2011-02" db="EMBL/GenBank/DDBJ databases">
        <title>The Genome Sequence of Sphaeroforma arctica JP610.</title>
        <authorList>
            <consortium name="The Broad Institute Genome Sequencing Platform"/>
            <person name="Russ C."/>
            <person name="Cuomo C."/>
            <person name="Young S.K."/>
            <person name="Zeng Q."/>
            <person name="Gargeya S."/>
            <person name="Alvarado L."/>
            <person name="Berlin A."/>
            <person name="Chapman S.B."/>
            <person name="Chen Z."/>
            <person name="Freedman E."/>
            <person name="Gellesch M."/>
            <person name="Goldberg J."/>
            <person name="Griggs A."/>
            <person name="Gujja S."/>
            <person name="Heilman E."/>
            <person name="Heiman D."/>
            <person name="Howarth C."/>
            <person name="Mehta T."/>
            <person name="Neiman D."/>
            <person name="Pearson M."/>
            <person name="Roberts A."/>
            <person name="Saif S."/>
            <person name="Shea T."/>
            <person name="Shenoy N."/>
            <person name="Sisk P."/>
            <person name="Stolte C."/>
            <person name="Sykes S."/>
            <person name="White J."/>
            <person name="Yandava C."/>
            <person name="Burger G."/>
            <person name="Gray M.W."/>
            <person name="Holland P.W.H."/>
            <person name="King N."/>
            <person name="Lang F.B.F."/>
            <person name="Roger A.J."/>
            <person name="Ruiz-Trillo I."/>
            <person name="Haas B."/>
            <person name="Nusbaum C."/>
            <person name="Birren B."/>
        </authorList>
    </citation>
    <scope>NUCLEOTIDE SEQUENCE [LARGE SCALE GENOMIC DNA]</scope>
    <source>
        <strain evidence="6 7">JP610</strain>
    </source>
</reference>
<comment type="similarity">
    <text evidence="1">Belongs to the ATP-dependent AMP-binding enzyme family.</text>
</comment>
<keyword evidence="2" id="KW-0436">Ligase</keyword>
<dbReference type="AlphaFoldDB" id="A0A0L0FK39"/>
<dbReference type="EMBL" id="KQ242839">
    <property type="protein sequence ID" value="KNC77110.1"/>
    <property type="molecule type" value="Genomic_DNA"/>
</dbReference>
<dbReference type="STRING" id="667725.A0A0L0FK39"/>
<protein>
    <recommendedName>
        <fullName evidence="8">4-coumarate-CoA ligase</fullName>
    </recommendedName>
</protein>
<gene>
    <name evidence="6" type="ORF">SARC_10423</name>
</gene>
<evidence type="ECO:0000256" key="3">
    <source>
        <dbReference type="SAM" id="Phobius"/>
    </source>
</evidence>
<keyword evidence="3" id="KW-0812">Transmembrane</keyword>
<dbReference type="FunFam" id="3.30.300.30:FF:000007">
    <property type="entry name" value="4-coumarate--CoA ligase 2"/>
    <property type="match status" value="1"/>
</dbReference>
<dbReference type="Pfam" id="PF00501">
    <property type="entry name" value="AMP-binding"/>
    <property type="match status" value="1"/>
</dbReference>
<dbReference type="Gene3D" id="3.40.50.980">
    <property type="match status" value="1"/>
</dbReference>
<dbReference type="Pfam" id="PF13193">
    <property type="entry name" value="AMP-binding_C"/>
    <property type="match status" value="1"/>
</dbReference>
<name>A0A0L0FK39_9EUKA</name>
<dbReference type="GeneID" id="25910927"/>
<evidence type="ECO:0000256" key="1">
    <source>
        <dbReference type="ARBA" id="ARBA00006432"/>
    </source>
</evidence>
<keyword evidence="3" id="KW-1133">Transmembrane helix</keyword>
<dbReference type="PANTHER" id="PTHR24096">
    <property type="entry name" value="LONG-CHAIN-FATTY-ACID--COA LIGASE"/>
    <property type="match status" value="1"/>
</dbReference>
<keyword evidence="7" id="KW-1185">Reference proteome</keyword>
<proteinExistence type="inferred from homology"/>
<dbReference type="InterPro" id="IPR025110">
    <property type="entry name" value="AMP-bd_C"/>
</dbReference>
<dbReference type="OrthoDB" id="10253869at2759"/>
<dbReference type="GO" id="GO:0016405">
    <property type="term" value="F:CoA-ligase activity"/>
    <property type="evidence" value="ECO:0007669"/>
    <property type="project" value="TreeGrafter"/>
</dbReference>
<dbReference type="Proteomes" id="UP000054560">
    <property type="component" value="Unassembled WGS sequence"/>
</dbReference>
<accession>A0A0L0FK39</accession>
<evidence type="ECO:0000313" key="6">
    <source>
        <dbReference type="EMBL" id="KNC77110.1"/>
    </source>
</evidence>
<evidence type="ECO:0000256" key="2">
    <source>
        <dbReference type="ARBA" id="ARBA00022598"/>
    </source>
</evidence>
<dbReference type="Gene3D" id="2.30.38.10">
    <property type="entry name" value="Luciferase, Domain 3"/>
    <property type="match status" value="1"/>
</dbReference>
<dbReference type="PANTHER" id="PTHR24096:SF149">
    <property type="entry name" value="AMP-BINDING DOMAIN-CONTAINING PROTEIN-RELATED"/>
    <property type="match status" value="1"/>
</dbReference>
<keyword evidence="3" id="KW-0472">Membrane</keyword>
<dbReference type="Gene3D" id="3.30.300.30">
    <property type="match status" value="1"/>
</dbReference>
<organism evidence="6 7">
    <name type="scientific">Sphaeroforma arctica JP610</name>
    <dbReference type="NCBI Taxonomy" id="667725"/>
    <lineage>
        <taxon>Eukaryota</taxon>
        <taxon>Ichthyosporea</taxon>
        <taxon>Ichthyophonida</taxon>
        <taxon>Sphaeroforma</taxon>
    </lineage>
</organism>
<evidence type="ECO:0008006" key="8">
    <source>
        <dbReference type="Google" id="ProtNLM"/>
    </source>
</evidence>
<feature type="domain" description="AMP-binding enzyme C-terminal" evidence="5">
    <location>
        <begin position="226"/>
        <end position="301"/>
    </location>
</feature>
<dbReference type="eggNOG" id="KOG1176">
    <property type="taxonomic scope" value="Eukaryota"/>
</dbReference>
<evidence type="ECO:0000313" key="7">
    <source>
        <dbReference type="Proteomes" id="UP000054560"/>
    </source>
</evidence>
<feature type="domain" description="AMP-dependent synthetase/ligase" evidence="4">
    <location>
        <begin position="5"/>
        <end position="175"/>
    </location>
</feature>
<feature type="transmembrane region" description="Helical" evidence="3">
    <location>
        <begin position="12"/>
        <end position="29"/>
    </location>
</feature>
<evidence type="ECO:0000259" key="5">
    <source>
        <dbReference type="Pfam" id="PF13193"/>
    </source>
</evidence>
<sequence length="317" mass="35448">MKHGEGTRQLALLPMFHIYGFLMCINVGLSKGWTMTVLNGFVPDSFLGTIQDHKIQIIHLVPPIFIFLAKHPKVDEYDLSSLENLFSGAAPLMKDVTMQVQGRLPSMKPVRQLYGMTELSPVALGDLEDPTIGSCGVLIPNCEMKFLCVHTQAEVAPGEEGEVCVRGPNVMKEYYKRPEETDASFTDDGFLRTGDVGYMDKNGRVFIVDRMKELIKVKGFQVAPTELEDLLLSHASVDDSAVIARPDEFAGELPKAYVVLKKGHSITEEDMREWVNSSVSSHKKLVEVEFIAQIPKNPSGKILRRVLRDMEKEKLNL</sequence>
<evidence type="ECO:0000259" key="4">
    <source>
        <dbReference type="Pfam" id="PF00501"/>
    </source>
</evidence>
<dbReference type="RefSeq" id="XP_014151012.1">
    <property type="nucleotide sequence ID" value="XM_014295537.1"/>
</dbReference>
<dbReference type="InterPro" id="IPR045851">
    <property type="entry name" value="AMP-bd_C_sf"/>
</dbReference>
<dbReference type="SUPFAM" id="SSF56801">
    <property type="entry name" value="Acetyl-CoA synthetase-like"/>
    <property type="match status" value="1"/>
</dbReference>
<dbReference type="InterPro" id="IPR000873">
    <property type="entry name" value="AMP-dep_synth/lig_dom"/>
</dbReference>